<evidence type="ECO:0000313" key="4">
    <source>
        <dbReference type="Proteomes" id="UP000266721"/>
    </source>
</evidence>
<protein>
    <recommendedName>
        <fullName evidence="2">C1q domain-containing protein</fullName>
    </recommendedName>
</protein>
<dbReference type="AlphaFoldDB" id="A0A3L5TTG7"/>
<dbReference type="InterPro" id="IPR001073">
    <property type="entry name" value="C1q_dom"/>
</dbReference>
<gene>
    <name evidence="3" type="ORF">AM593_02254</name>
</gene>
<feature type="chain" id="PRO_5018317770" description="C1q domain-containing protein" evidence="1">
    <location>
        <begin position="23"/>
        <end position="186"/>
    </location>
</feature>
<dbReference type="EMBL" id="KV584409">
    <property type="protein sequence ID" value="OPL33182.1"/>
    <property type="molecule type" value="Genomic_DNA"/>
</dbReference>
<feature type="signal peptide" evidence="1">
    <location>
        <begin position="1"/>
        <end position="22"/>
    </location>
</feature>
<dbReference type="SMR" id="A0A3L5TTG7"/>
<name>A0A3L5TTG7_MYTGA</name>
<sequence length="186" mass="20384">LDWKMLMLIFYGVLCFWCVANGVRAPVYAEVDLGKGNGDELTGMRESIASMKSDIESLKHRKRVSMVACLQGSFTASGAGSVLQILDIKTIYGITPSSQYRNGIFTCKDRGLYMVFATVTSIKTSFKIMRNKTSVSRGFIGGNSGHYSSGSSIAFVQLDEKDQISIQADKQMTIGDRSCFGVIKID</sequence>
<dbReference type="Proteomes" id="UP000266721">
    <property type="component" value="Unassembled WGS sequence"/>
</dbReference>
<dbReference type="Pfam" id="PF00386">
    <property type="entry name" value="C1q"/>
    <property type="match status" value="1"/>
</dbReference>
<evidence type="ECO:0000313" key="3">
    <source>
        <dbReference type="EMBL" id="OPL33182.1"/>
    </source>
</evidence>
<reference evidence="3 4" key="1">
    <citation type="journal article" date="2016" name="PLoS ONE">
        <title>A First Insight into the Genome of the Filter-Feeder Mussel Mytilus galloprovincialis.</title>
        <authorList>
            <person name="Murgarella M."/>
            <person name="Puiu D."/>
            <person name="Novoa B."/>
            <person name="Figueras A."/>
            <person name="Posada D."/>
            <person name="Canchaya C."/>
        </authorList>
    </citation>
    <scope>NUCLEOTIDE SEQUENCE [LARGE SCALE GENOMIC DNA]</scope>
    <source>
        <tissue evidence="3">Muscle</tissue>
    </source>
</reference>
<organism evidence="3 4">
    <name type="scientific">Mytilus galloprovincialis</name>
    <name type="common">Mediterranean mussel</name>
    <dbReference type="NCBI Taxonomy" id="29158"/>
    <lineage>
        <taxon>Eukaryota</taxon>
        <taxon>Metazoa</taxon>
        <taxon>Spiralia</taxon>
        <taxon>Lophotrochozoa</taxon>
        <taxon>Mollusca</taxon>
        <taxon>Bivalvia</taxon>
        <taxon>Autobranchia</taxon>
        <taxon>Pteriomorphia</taxon>
        <taxon>Mytilida</taxon>
        <taxon>Mytiloidea</taxon>
        <taxon>Mytilidae</taxon>
        <taxon>Mytilinae</taxon>
        <taxon>Mytilus</taxon>
    </lineage>
</organism>
<keyword evidence="1" id="KW-0732">Signal</keyword>
<dbReference type="Gene3D" id="2.60.120.40">
    <property type="match status" value="1"/>
</dbReference>
<dbReference type="SUPFAM" id="SSF49842">
    <property type="entry name" value="TNF-like"/>
    <property type="match status" value="1"/>
</dbReference>
<evidence type="ECO:0000256" key="1">
    <source>
        <dbReference type="SAM" id="SignalP"/>
    </source>
</evidence>
<feature type="non-terminal residue" evidence="3">
    <location>
        <position position="1"/>
    </location>
</feature>
<accession>A0A3L5TTG7</accession>
<comment type="caution">
    <text evidence="3">The sequence shown here is derived from an EMBL/GenBank/DDBJ whole genome shotgun (WGS) entry which is preliminary data.</text>
</comment>
<dbReference type="InterPro" id="IPR008983">
    <property type="entry name" value="Tumour_necrosis_fac-like_dom"/>
</dbReference>
<proteinExistence type="predicted"/>
<evidence type="ECO:0000259" key="2">
    <source>
        <dbReference type="Pfam" id="PF00386"/>
    </source>
</evidence>
<feature type="domain" description="C1q" evidence="2">
    <location>
        <begin position="99"/>
        <end position="171"/>
    </location>
</feature>
<keyword evidence="4" id="KW-1185">Reference proteome</keyword>